<reference evidence="3" key="1">
    <citation type="journal article" date="2019" name="Int. J. Syst. Evol. Microbiol.">
        <title>The Global Catalogue of Microorganisms (GCM) 10K type strain sequencing project: providing services to taxonomists for standard genome sequencing and annotation.</title>
        <authorList>
            <consortium name="The Broad Institute Genomics Platform"/>
            <consortium name="The Broad Institute Genome Sequencing Center for Infectious Disease"/>
            <person name="Wu L."/>
            <person name="Ma J."/>
        </authorList>
    </citation>
    <scope>NUCLEOTIDE SEQUENCE [LARGE SCALE GENOMIC DNA]</scope>
    <source>
        <strain evidence="3">CCTCC AB 2017081</strain>
    </source>
</reference>
<sequence length="256" mass="26295">MTTILPLAPDLSLTLTDQGAGRPALVLHGGGGSVTVAGLAAHLAQTRRVLTPTHPGWNGTPRPERLAAPADYARTYLALLDAQGLTDVLVVGSSLGGWIGVEMALQDTAGRVGSLVLIDAVGIEVPGAPIRNISGMTPAEIATYSFHDPSLFRADPAGTTDERQAAQRASMATLAAIAGEPYMHDPALRARLPGIAVPTLVLWGASDGVVTRPYGQAYADAIPGAAFTVLPAAGHLPQLEQPAATFAAVDAFARAF</sequence>
<dbReference type="GO" id="GO:0016787">
    <property type="term" value="F:hydrolase activity"/>
    <property type="evidence" value="ECO:0007669"/>
    <property type="project" value="UniProtKB-KW"/>
</dbReference>
<accession>A0ABV7ZHG9</accession>
<organism evidence="2 3">
    <name type="scientific">Deinococcus rufus</name>
    <dbReference type="NCBI Taxonomy" id="2136097"/>
    <lineage>
        <taxon>Bacteria</taxon>
        <taxon>Thermotogati</taxon>
        <taxon>Deinococcota</taxon>
        <taxon>Deinococci</taxon>
        <taxon>Deinococcales</taxon>
        <taxon>Deinococcaceae</taxon>
        <taxon>Deinococcus</taxon>
    </lineage>
</organism>
<dbReference type="Gene3D" id="3.40.50.1820">
    <property type="entry name" value="alpha/beta hydrolase"/>
    <property type="match status" value="1"/>
</dbReference>
<name>A0ABV7ZHG9_9DEIO</name>
<gene>
    <name evidence="2" type="ORF">ACFOSB_22500</name>
</gene>
<dbReference type="EMBL" id="JBHRZG010000024">
    <property type="protein sequence ID" value="MFC3835645.1"/>
    <property type="molecule type" value="Genomic_DNA"/>
</dbReference>
<dbReference type="Proteomes" id="UP001595803">
    <property type="component" value="Unassembled WGS sequence"/>
</dbReference>
<keyword evidence="3" id="KW-1185">Reference proteome</keyword>
<evidence type="ECO:0000259" key="1">
    <source>
        <dbReference type="Pfam" id="PF12697"/>
    </source>
</evidence>
<dbReference type="PRINTS" id="PR00111">
    <property type="entry name" value="ABHYDROLASE"/>
</dbReference>
<comment type="caution">
    <text evidence="2">The sequence shown here is derived from an EMBL/GenBank/DDBJ whole genome shotgun (WGS) entry which is preliminary data.</text>
</comment>
<keyword evidence="2" id="KW-0378">Hydrolase</keyword>
<dbReference type="PANTHER" id="PTHR43194:SF5">
    <property type="entry name" value="PIMELOYL-[ACYL-CARRIER PROTEIN] METHYL ESTER ESTERASE"/>
    <property type="match status" value="1"/>
</dbReference>
<evidence type="ECO:0000313" key="3">
    <source>
        <dbReference type="Proteomes" id="UP001595803"/>
    </source>
</evidence>
<evidence type="ECO:0000313" key="2">
    <source>
        <dbReference type="EMBL" id="MFC3835645.1"/>
    </source>
</evidence>
<feature type="domain" description="AB hydrolase-1" evidence="1">
    <location>
        <begin position="25"/>
        <end position="248"/>
    </location>
</feature>
<dbReference type="InterPro" id="IPR029058">
    <property type="entry name" value="AB_hydrolase_fold"/>
</dbReference>
<dbReference type="Pfam" id="PF12697">
    <property type="entry name" value="Abhydrolase_6"/>
    <property type="match status" value="1"/>
</dbReference>
<proteinExistence type="predicted"/>
<dbReference type="InterPro" id="IPR050228">
    <property type="entry name" value="Carboxylesterase_BioH"/>
</dbReference>
<dbReference type="RefSeq" id="WP_322474412.1">
    <property type="nucleotide sequence ID" value="NZ_JBHRZG010000024.1"/>
</dbReference>
<dbReference type="PANTHER" id="PTHR43194">
    <property type="entry name" value="HYDROLASE ALPHA/BETA FOLD FAMILY"/>
    <property type="match status" value="1"/>
</dbReference>
<protein>
    <submittedName>
        <fullName evidence="2">Alpha/beta fold hydrolase</fullName>
    </submittedName>
</protein>
<dbReference type="InterPro" id="IPR000073">
    <property type="entry name" value="AB_hydrolase_1"/>
</dbReference>
<dbReference type="SUPFAM" id="SSF53474">
    <property type="entry name" value="alpha/beta-Hydrolases"/>
    <property type="match status" value="1"/>
</dbReference>